<organism evidence="3 4">
    <name type="scientific">Blepharisma stoltei</name>
    <dbReference type="NCBI Taxonomy" id="1481888"/>
    <lineage>
        <taxon>Eukaryota</taxon>
        <taxon>Sar</taxon>
        <taxon>Alveolata</taxon>
        <taxon>Ciliophora</taxon>
        <taxon>Postciliodesmatophora</taxon>
        <taxon>Heterotrichea</taxon>
        <taxon>Heterotrichida</taxon>
        <taxon>Blepharismidae</taxon>
        <taxon>Blepharisma</taxon>
    </lineage>
</organism>
<keyword evidence="2" id="KW-1133">Transmembrane helix</keyword>
<evidence type="ECO:0008006" key="5">
    <source>
        <dbReference type="Google" id="ProtNLM"/>
    </source>
</evidence>
<dbReference type="InterPro" id="IPR004345">
    <property type="entry name" value="TB2_DP1_HVA22"/>
</dbReference>
<gene>
    <name evidence="3" type="ORF">BSTOLATCC_MIC25343</name>
</gene>
<dbReference type="Pfam" id="PF03134">
    <property type="entry name" value="TB2_DP1_HVA22"/>
    <property type="match status" value="1"/>
</dbReference>
<keyword evidence="2" id="KW-0812">Transmembrane</keyword>
<comment type="subcellular location">
    <subcellularLocation>
        <location evidence="1">Membrane</location>
        <topology evidence="1">Multi-pass membrane protein</topology>
    </subcellularLocation>
</comment>
<evidence type="ECO:0000313" key="3">
    <source>
        <dbReference type="EMBL" id="CAG9320108.1"/>
    </source>
</evidence>
<accession>A0AAU9IYZ7</accession>
<evidence type="ECO:0000256" key="2">
    <source>
        <dbReference type="SAM" id="Phobius"/>
    </source>
</evidence>
<dbReference type="PANTHER" id="PTHR12300">
    <property type="entry name" value="HVA22-LIKE PROTEINS"/>
    <property type="match status" value="1"/>
</dbReference>
<sequence length="154" mass="18400">MEKDNFIESLNSDFSEIPIISWISQKIKVQPSFVVFLVTLWAFFLVIIGFFDKGIIDLLGILYPAYMSFSSIEKKSQQDKKQWIAYWIIFACYSVLDQLRTSLFFWVPYYYPIKFIVLVYLFWPRSRGAELIYDFLMQNYLSIHKEETEVPNHS</sequence>
<feature type="transmembrane region" description="Helical" evidence="2">
    <location>
        <begin position="33"/>
        <end position="62"/>
    </location>
</feature>
<evidence type="ECO:0000256" key="1">
    <source>
        <dbReference type="RuleBase" id="RU362006"/>
    </source>
</evidence>
<comment type="similarity">
    <text evidence="1">Belongs to the DP1 family.</text>
</comment>
<comment type="caution">
    <text evidence="3">The sequence shown here is derived from an EMBL/GenBank/DDBJ whole genome shotgun (WGS) entry which is preliminary data.</text>
</comment>
<proteinExistence type="inferred from homology"/>
<keyword evidence="4" id="KW-1185">Reference proteome</keyword>
<evidence type="ECO:0000313" key="4">
    <source>
        <dbReference type="Proteomes" id="UP001162131"/>
    </source>
</evidence>
<name>A0AAU9IYZ7_9CILI</name>
<dbReference type="EMBL" id="CAJZBQ010000024">
    <property type="protein sequence ID" value="CAG9320108.1"/>
    <property type="molecule type" value="Genomic_DNA"/>
</dbReference>
<reference evidence="3" key="1">
    <citation type="submission" date="2021-09" db="EMBL/GenBank/DDBJ databases">
        <authorList>
            <consortium name="AG Swart"/>
            <person name="Singh M."/>
            <person name="Singh A."/>
            <person name="Seah K."/>
            <person name="Emmerich C."/>
        </authorList>
    </citation>
    <scope>NUCLEOTIDE SEQUENCE</scope>
    <source>
        <strain evidence="3">ATCC30299</strain>
    </source>
</reference>
<feature type="transmembrane region" description="Helical" evidence="2">
    <location>
        <begin position="105"/>
        <end position="123"/>
    </location>
</feature>
<keyword evidence="2" id="KW-0472">Membrane</keyword>
<dbReference type="AlphaFoldDB" id="A0AAU9IYZ7"/>
<protein>
    <recommendedName>
        <fullName evidence="5">Receptor expression-enhancing protein</fullName>
    </recommendedName>
</protein>
<dbReference type="GO" id="GO:0016020">
    <property type="term" value="C:membrane"/>
    <property type="evidence" value="ECO:0007669"/>
    <property type="project" value="UniProtKB-SubCell"/>
</dbReference>
<dbReference type="Proteomes" id="UP001162131">
    <property type="component" value="Unassembled WGS sequence"/>
</dbReference>
<dbReference type="PANTHER" id="PTHR12300:SF117">
    <property type="entry name" value="LP05237P-RELATED"/>
    <property type="match status" value="1"/>
</dbReference>